<organism evidence="2 3">
    <name type="scientific">Aureimonas fodinaquatilis</name>
    <dbReference type="NCBI Taxonomy" id="2565783"/>
    <lineage>
        <taxon>Bacteria</taxon>
        <taxon>Pseudomonadati</taxon>
        <taxon>Pseudomonadota</taxon>
        <taxon>Alphaproteobacteria</taxon>
        <taxon>Hyphomicrobiales</taxon>
        <taxon>Aurantimonadaceae</taxon>
        <taxon>Aureimonas</taxon>
    </lineage>
</organism>
<dbReference type="Proteomes" id="UP000324738">
    <property type="component" value="Unassembled WGS sequence"/>
</dbReference>
<dbReference type="SUPFAM" id="SSF53448">
    <property type="entry name" value="Nucleotide-diphospho-sugar transferases"/>
    <property type="match status" value="1"/>
</dbReference>
<name>A0A5B0DX62_9HYPH</name>
<gene>
    <name evidence="2" type="ORF">FPY71_11500</name>
</gene>
<feature type="domain" description="Nucleotidyl transferase" evidence="1">
    <location>
        <begin position="9"/>
        <end position="234"/>
    </location>
</feature>
<dbReference type="InterPro" id="IPR029044">
    <property type="entry name" value="Nucleotide-diphossugar_trans"/>
</dbReference>
<comment type="caution">
    <text evidence="2">The sequence shown here is derived from an EMBL/GenBank/DDBJ whole genome shotgun (WGS) entry which is preliminary data.</text>
</comment>
<dbReference type="InterPro" id="IPR005835">
    <property type="entry name" value="NTP_transferase_dom"/>
</dbReference>
<evidence type="ECO:0000313" key="2">
    <source>
        <dbReference type="EMBL" id="KAA0971063.1"/>
    </source>
</evidence>
<protein>
    <submittedName>
        <fullName evidence="2">NTP transferase domain-containing protein</fullName>
    </submittedName>
</protein>
<accession>A0A5B0DX62</accession>
<dbReference type="PANTHER" id="PTHR22572">
    <property type="entry name" value="SUGAR-1-PHOSPHATE GUANYL TRANSFERASE"/>
    <property type="match status" value="1"/>
</dbReference>
<dbReference type="InterPro" id="IPR050486">
    <property type="entry name" value="Mannose-1P_guanyltransferase"/>
</dbReference>
<evidence type="ECO:0000313" key="3">
    <source>
        <dbReference type="Proteomes" id="UP000324738"/>
    </source>
</evidence>
<dbReference type="OrthoDB" id="9803871at2"/>
<dbReference type="Gene3D" id="3.90.550.10">
    <property type="entry name" value="Spore Coat Polysaccharide Biosynthesis Protein SpsA, Chain A"/>
    <property type="match status" value="1"/>
</dbReference>
<evidence type="ECO:0000259" key="1">
    <source>
        <dbReference type="Pfam" id="PF00483"/>
    </source>
</evidence>
<proteinExistence type="predicted"/>
<reference evidence="2 3" key="1">
    <citation type="submission" date="2019-08" db="EMBL/GenBank/DDBJ databases">
        <title>Aureimonas fodiniaquatilis sp. nov., isolated from a coal mine wastewater.</title>
        <authorList>
            <person name="Kim W."/>
        </authorList>
    </citation>
    <scope>NUCLEOTIDE SEQUENCE [LARGE SCALE GENOMIC DNA]</scope>
    <source>
        <strain evidence="2 3">CAU 1482</strain>
    </source>
</reference>
<dbReference type="RefSeq" id="WP_149300374.1">
    <property type="nucleotide sequence ID" value="NZ_VTWH01000002.1"/>
</dbReference>
<keyword evidence="3" id="KW-1185">Reference proteome</keyword>
<dbReference type="Pfam" id="PF00483">
    <property type="entry name" value="NTP_transferase"/>
    <property type="match status" value="1"/>
</dbReference>
<dbReference type="GO" id="GO:0016740">
    <property type="term" value="F:transferase activity"/>
    <property type="evidence" value="ECO:0007669"/>
    <property type="project" value="UniProtKB-KW"/>
</dbReference>
<dbReference type="EMBL" id="VTWH01000002">
    <property type="protein sequence ID" value="KAA0971063.1"/>
    <property type="molecule type" value="Genomic_DNA"/>
</dbReference>
<dbReference type="AlphaFoldDB" id="A0A5B0DX62"/>
<sequence>MSSDQGVGAILMAGGQGTRLRPYTTVLPKPLMPLGDRPILELLLRQLAANGVERVYVAVNYLKALIQAVVGDGSHLGMRIEYAVEDQPLGTCGPVSQVLDDMAENFLLLNGDLLTDMSFSELLTRHVSAGADATIAGVRRVTRLEYGVLDIHDNGRLAGIREKPASENILSMGVYALRREAVRPLVTPGQRLDMPDLLQKMLMTGGFVNTHITDCRWLDIGRPEDFVEAQALVEQYQYATFHEKPA</sequence>
<keyword evidence="2" id="KW-0808">Transferase</keyword>